<organism evidence="2">
    <name type="scientific">uncultured Sulfurovum sp</name>
    <dbReference type="NCBI Taxonomy" id="269237"/>
    <lineage>
        <taxon>Bacteria</taxon>
        <taxon>Pseudomonadati</taxon>
        <taxon>Campylobacterota</taxon>
        <taxon>Epsilonproteobacteria</taxon>
        <taxon>Campylobacterales</taxon>
        <taxon>Sulfurovaceae</taxon>
        <taxon>Sulfurovum</taxon>
        <taxon>environmental samples</taxon>
    </lineage>
</organism>
<evidence type="ECO:0000256" key="1">
    <source>
        <dbReference type="SAM" id="Phobius"/>
    </source>
</evidence>
<sequence length="237" mass="26546">MIYFFKIKYIKVNLLKNKSAFTMIELVFVIVVLGIIASLAMGRMDRDLQQEASETILSNIRLTQQLALRDNKHSSNSGWQQAYWQFYLRPCGLDWSYRVSSNIGLETAGVASLGKAESAINPIDGKYLWATNCTDLNDDESPSVLLSKKFGIDTIISTPSCRDGNSESTSIAFDYLGRPHVGSDYDGISDFRKIMLDDCNITFTMSTDQNNDDNMDSFTITIKKETGHAFIIGQESL</sequence>
<dbReference type="EMBL" id="CACVAP010000084">
    <property type="protein sequence ID" value="CAA6816076.1"/>
    <property type="molecule type" value="Genomic_DNA"/>
</dbReference>
<dbReference type="Pfam" id="PF07963">
    <property type="entry name" value="N_methyl"/>
    <property type="match status" value="1"/>
</dbReference>
<dbReference type="Gene3D" id="3.30.700.10">
    <property type="entry name" value="Glycoprotein, Type 4 Pilin"/>
    <property type="match status" value="1"/>
</dbReference>
<keyword evidence="1" id="KW-1133">Transmembrane helix</keyword>
<gene>
    <name evidence="2" type="ORF">HELGO_WM22452</name>
</gene>
<dbReference type="InterPro" id="IPR045584">
    <property type="entry name" value="Pilin-like"/>
</dbReference>
<proteinExistence type="predicted"/>
<keyword evidence="1" id="KW-0472">Membrane</keyword>
<dbReference type="AlphaFoldDB" id="A0A6S6TM68"/>
<evidence type="ECO:0000313" key="2">
    <source>
        <dbReference type="EMBL" id="CAA6816076.1"/>
    </source>
</evidence>
<accession>A0A6S6TM68</accession>
<keyword evidence="1" id="KW-0812">Transmembrane</keyword>
<reference evidence="2" key="1">
    <citation type="submission" date="2020-01" db="EMBL/GenBank/DDBJ databases">
        <authorList>
            <person name="Meier V. D."/>
            <person name="Meier V D."/>
        </authorList>
    </citation>
    <scope>NUCLEOTIDE SEQUENCE</scope>
    <source>
        <strain evidence="2">HLG_WM_MAG_06</strain>
    </source>
</reference>
<protein>
    <submittedName>
        <fullName evidence="2">Periplasmic ATP /GTP-binding protein</fullName>
    </submittedName>
</protein>
<name>A0A6S6TM68_9BACT</name>
<dbReference type="NCBIfam" id="TIGR02532">
    <property type="entry name" value="IV_pilin_GFxxxE"/>
    <property type="match status" value="1"/>
</dbReference>
<dbReference type="SUPFAM" id="SSF54523">
    <property type="entry name" value="Pili subunits"/>
    <property type="match status" value="1"/>
</dbReference>
<feature type="transmembrane region" description="Helical" evidence="1">
    <location>
        <begin position="20"/>
        <end position="40"/>
    </location>
</feature>
<dbReference type="InterPro" id="IPR012902">
    <property type="entry name" value="N_methyl_site"/>
</dbReference>